<evidence type="ECO:0000313" key="2">
    <source>
        <dbReference type="Proteomes" id="UP000664658"/>
    </source>
</evidence>
<reference evidence="1" key="1">
    <citation type="submission" date="2021-03" db="EMBL/GenBank/DDBJ databases">
        <title>Plesiomonas shigelloides zfcc0051, isolated from zebrafish feces.</title>
        <authorList>
            <person name="Vanderhoek Z."/>
            <person name="Gaulke C."/>
        </authorList>
    </citation>
    <scope>NUCLEOTIDE SEQUENCE</scope>
    <source>
        <strain evidence="1">Zfcc0051</strain>
    </source>
</reference>
<dbReference type="Pfam" id="PF05545">
    <property type="entry name" value="FixQ"/>
    <property type="match status" value="1"/>
</dbReference>
<dbReference type="InterPro" id="IPR008621">
    <property type="entry name" value="Cbb3-typ_cyt_oxidase_comp"/>
</dbReference>
<dbReference type="Proteomes" id="UP000664658">
    <property type="component" value="Unassembled WGS sequence"/>
</dbReference>
<proteinExistence type="predicted"/>
<name>A0A1A9AX25_PLESH</name>
<evidence type="ECO:0000313" key="1">
    <source>
        <dbReference type="EMBL" id="MBO1107642.1"/>
    </source>
</evidence>
<dbReference type="EMBL" id="JAFNAA010000004">
    <property type="protein sequence ID" value="MBO1107642.1"/>
    <property type="molecule type" value="Genomic_DNA"/>
</dbReference>
<dbReference type="AlphaFoldDB" id="A0A1A9AX25"/>
<dbReference type="GeneID" id="69706720"/>
<protein>
    <submittedName>
        <fullName evidence="1">CcoQ/FixQ family Cbb3-type cytochrome c oxidase assembly chaperone</fullName>
    </submittedName>
</protein>
<sequence>MDFGVIHSIYTVVVFVSFLGIIVWAYSKKQKARFDEAANLVFADEQTPPQESQTPAGSKQA</sequence>
<dbReference type="CDD" id="cd01324">
    <property type="entry name" value="cbb3_Oxidase_CcoQ"/>
    <property type="match status" value="1"/>
</dbReference>
<gene>
    <name evidence="1" type="ORF">J2R62_05265</name>
</gene>
<dbReference type="KEGG" id="pshi:SAMEA2665130_1742"/>
<comment type="caution">
    <text evidence="1">The sequence shown here is derived from an EMBL/GenBank/DDBJ whole genome shotgun (WGS) entry which is preliminary data.</text>
</comment>
<dbReference type="RefSeq" id="WP_010863844.1">
    <property type="nucleotide sequence ID" value="NZ_CP027852.1"/>
</dbReference>
<accession>A0A1A9AX25</accession>
<organism evidence="1 2">
    <name type="scientific">Plesiomonas shigelloides</name>
    <name type="common">Aeromonas shigelloides</name>
    <dbReference type="NCBI Taxonomy" id="703"/>
    <lineage>
        <taxon>Bacteria</taxon>
        <taxon>Pseudomonadati</taxon>
        <taxon>Pseudomonadota</taxon>
        <taxon>Gammaproteobacteria</taxon>
        <taxon>Enterobacterales</taxon>
        <taxon>Enterobacteriaceae</taxon>
        <taxon>Plesiomonas</taxon>
    </lineage>
</organism>